<dbReference type="Proteomes" id="UP000887565">
    <property type="component" value="Unplaced"/>
</dbReference>
<name>A0A915JJ78_ROMCU</name>
<proteinExistence type="predicted"/>
<sequence length="92" mass="9958">MEKFLETVTWQASSNEYILGTELTSRDVYGPATTTAGGDTIKKKTPTLILPKAENAQATKEAAKPSVLVVEHPHQLVLTNAVAEESDYAVEI</sequence>
<dbReference type="WBParaSite" id="nRc.2.0.1.t26137-RA">
    <property type="protein sequence ID" value="nRc.2.0.1.t26137-RA"/>
    <property type="gene ID" value="nRc.2.0.1.g26137"/>
</dbReference>
<protein>
    <submittedName>
        <fullName evidence="2">Uncharacterized protein</fullName>
    </submittedName>
</protein>
<reference evidence="2" key="1">
    <citation type="submission" date="2022-11" db="UniProtKB">
        <authorList>
            <consortium name="WormBaseParasite"/>
        </authorList>
    </citation>
    <scope>IDENTIFICATION</scope>
</reference>
<dbReference type="AlphaFoldDB" id="A0A915JJ78"/>
<organism evidence="1 2">
    <name type="scientific">Romanomermis culicivorax</name>
    <name type="common">Nematode worm</name>
    <dbReference type="NCBI Taxonomy" id="13658"/>
    <lineage>
        <taxon>Eukaryota</taxon>
        <taxon>Metazoa</taxon>
        <taxon>Ecdysozoa</taxon>
        <taxon>Nematoda</taxon>
        <taxon>Enoplea</taxon>
        <taxon>Dorylaimia</taxon>
        <taxon>Mermithida</taxon>
        <taxon>Mermithoidea</taxon>
        <taxon>Mermithidae</taxon>
        <taxon>Romanomermis</taxon>
    </lineage>
</organism>
<evidence type="ECO:0000313" key="1">
    <source>
        <dbReference type="Proteomes" id="UP000887565"/>
    </source>
</evidence>
<evidence type="ECO:0000313" key="2">
    <source>
        <dbReference type="WBParaSite" id="nRc.2.0.1.t26137-RA"/>
    </source>
</evidence>
<accession>A0A915JJ78</accession>
<keyword evidence="1" id="KW-1185">Reference proteome</keyword>